<reference evidence="3" key="1">
    <citation type="journal article" date="2023" name="Science">
        <title>Genome structures resolve the early diversification of teleost fishes.</title>
        <authorList>
            <person name="Parey E."/>
            <person name="Louis A."/>
            <person name="Montfort J."/>
            <person name="Bouchez O."/>
            <person name="Roques C."/>
            <person name="Iampietro C."/>
            <person name="Lluch J."/>
            <person name="Castinel A."/>
            <person name="Donnadieu C."/>
            <person name="Desvignes T."/>
            <person name="Floi Bucao C."/>
            <person name="Jouanno E."/>
            <person name="Wen M."/>
            <person name="Mejri S."/>
            <person name="Dirks R."/>
            <person name="Jansen H."/>
            <person name="Henkel C."/>
            <person name="Chen W.J."/>
            <person name="Zahm M."/>
            <person name="Cabau C."/>
            <person name="Klopp C."/>
            <person name="Thompson A.W."/>
            <person name="Robinson-Rechavi M."/>
            <person name="Braasch I."/>
            <person name="Lecointre G."/>
            <person name="Bobe J."/>
            <person name="Postlethwait J.H."/>
            <person name="Berthelot C."/>
            <person name="Roest Crollius H."/>
            <person name="Guiguen Y."/>
        </authorList>
    </citation>
    <scope>NUCLEOTIDE SEQUENCE</scope>
    <source>
        <strain evidence="3">NC1722</strain>
    </source>
</reference>
<evidence type="ECO:0000313" key="4">
    <source>
        <dbReference type="Proteomes" id="UP001221898"/>
    </source>
</evidence>
<dbReference type="Proteomes" id="UP001221898">
    <property type="component" value="Unassembled WGS sequence"/>
</dbReference>
<dbReference type="AlphaFoldDB" id="A0AAD7T3R8"/>
<keyword evidence="1" id="KW-0175">Coiled coil</keyword>
<proteinExistence type="predicted"/>
<protein>
    <submittedName>
        <fullName evidence="3">Uncharacterized protein</fullName>
    </submittedName>
</protein>
<evidence type="ECO:0000313" key="3">
    <source>
        <dbReference type="EMBL" id="KAJ8413867.1"/>
    </source>
</evidence>
<sequence>MKWCWAIQKRCSIAYVKKNTKDSIKNYKTFSIPRQRSVRAAGEATMHRVKEKLKAAEQKSKAFKQQQGLFITALERSRDQAQEKTKPVTSVAQVQWYTEDHCSNTTDWHVYSLFLMIMEDLIEVLDILEAQGSTSNVLENCRILLCPTTDISNLRAQFPHDEVNRLSCVEARSYYGGVVSLVPVAIDLLREAACTTGFVQKETEKPETPKPQPTESIPESNVEDTLATQTGNSHQAKKPSKEVGGWNAGNPAWRPPGRSKV</sequence>
<keyword evidence="4" id="KW-1185">Reference proteome</keyword>
<dbReference type="GO" id="GO:0097546">
    <property type="term" value="C:ciliary base"/>
    <property type="evidence" value="ECO:0007669"/>
    <property type="project" value="TreeGrafter"/>
</dbReference>
<organism evidence="3 4">
    <name type="scientific">Aldrovandia affinis</name>
    <dbReference type="NCBI Taxonomy" id="143900"/>
    <lineage>
        <taxon>Eukaryota</taxon>
        <taxon>Metazoa</taxon>
        <taxon>Chordata</taxon>
        <taxon>Craniata</taxon>
        <taxon>Vertebrata</taxon>
        <taxon>Euteleostomi</taxon>
        <taxon>Actinopterygii</taxon>
        <taxon>Neopterygii</taxon>
        <taxon>Teleostei</taxon>
        <taxon>Notacanthiformes</taxon>
        <taxon>Halosauridae</taxon>
        <taxon>Aldrovandia</taxon>
    </lineage>
</organism>
<dbReference type="PANTHER" id="PTHR32455:SF1">
    <property type="entry name" value="SPERM ACROSOME-ASSOCIATED PROTEIN 9"/>
    <property type="match status" value="1"/>
</dbReference>
<evidence type="ECO:0000256" key="1">
    <source>
        <dbReference type="SAM" id="Coils"/>
    </source>
</evidence>
<dbReference type="EMBL" id="JAINUG010000014">
    <property type="protein sequence ID" value="KAJ8413867.1"/>
    <property type="molecule type" value="Genomic_DNA"/>
</dbReference>
<feature type="coiled-coil region" evidence="1">
    <location>
        <begin position="39"/>
        <end position="66"/>
    </location>
</feature>
<gene>
    <name evidence="3" type="ORF">AAFF_G00064650</name>
</gene>
<dbReference type="GO" id="GO:0001669">
    <property type="term" value="C:acrosomal vesicle"/>
    <property type="evidence" value="ECO:0007669"/>
    <property type="project" value="TreeGrafter"/>
</dbReference>
<name>A0AAD7T3R8_9TELE</name>
<accession>A0AAD7T3R8</accession>
<dbReference type="PANTHER" id="PTHR32455">
    <property type="entry name" value="SPERM ACROSOME-ASSOCIATED PROTEIN 9"/>
    <property type="match status" value="1"/>
</dbReference>
<feature type="region of interest" description="Disordered" evidence="2">
    <location>
        <begin position="200"/>
        <end position="261"/>
    </location>
</feature>
<dbReference type="InterPro" id="IPR027818">
    <property type="entry name" value="SPACA9"/>
</dbReference>
<evidence type="ECO:0000256" key="2">
    <source>
        <dbReference type="SAM" id="MobiDB-lite"/>
    </source>
</evidence>
<dbReference type="Pfam" id="PF15120">
    <property type="entry name" value="SPACA9"/>
    <property type="match status" value="1"/>
</dbReference>
<dbReference type="GO" id="GO:0036126">
    <property type="term" value="C:sperm flagellum"/>
    <property type="evidence" value="ECO:0007669"/>
    <property type="project" value="TreeGrafter"/>
</dbReference>
<comment type="caution">
    <text evidence="3">The sequence shown here is derived from an EMBL/GenBank/DDBJ whole genome shotgun (WGS) entry which is preliminary data.</text>
</comment>